<dbReference type="Pfam" id="PF08340">
    <property type="entry name" value="YicC-like_C"/>
    <property type="match status" value="1"/>
</dbReference>
<dbReference type="EMBL" id="CP048104">
    <property type="protein sequence ID" value="QKG84686.1"/>
    <property type="molecule type" value="Genomic_DNA"/>
</dbReference>
<dbReference type="RefSeq" id="WP_173222635.1">
    <property type="nucleotide sequence ID" value="NZ_CP048104.1"/>
</dbReference>
<evidence type="ECO:0000259" key="6">
    <source>
        <dbReference type="Pfam" id="PF03755"/>
    </source>
</evidence>
<comment type="cofactor">
    <cofactor evidence="1">
        <name>a divalent metal cation</name>
        <dbReference type="ChEBI" id="CHEBI:60240"/>
    </cofactor>
</comment>
<dbReference type="AlphaFoldDB" id="A0A7D4B2R7"/>
<evidence type="ECO:0000313" key="9">
    <source>
        <dbReference type="Proteomes" id="UP000503088"/>
    </source>
</evidence>
<evidence type="ECO:0000256" key="3">
    <source>
        <dbReference type="ARBA" id="ARBA00022759"/>
    </source>
</evidence>
<evidence type="ECO:0000256" key="5">
    <source>
        <dbReference type="ARBA" id="ARBA00035648"/>
    </source>
</evidence>
<evidence type="ECO:0000256" key="1">
    <source>
        <dbReference type="ARBA" id="ARBA00001968"/>
    </source>
</evidence>
<evidence type="ECO:0000256" key="2">
    <source>
        <dbReference type="ARBA" id="ARBA00022722"/>
    </source>
</evidence>
<reference evidence="8 9" key="1">
    <citation type="submission" date="2020-01" db="EMBL/GenBank/DDBJ databases">
        <authorList>
            <person name="Gulvik C.A."/>
            <person name="Batra D.G."/>
        </authorList>
    </citation>
    <scope>NUCLEOTIDE SEQUENCE [LARGE SCALE GENOMIC DNA]</scope>
    <source>
        <strain evidence="8 9">W9323</strain>
    </source>
</reference>
<dbReference type="PANTHER" id="PTHR30636">
    <property type="entry name" value="UPF0701 PROTEIN YICC"/>
    <property type="match status" value="1"/>
</dbReference>
<keyword evidence="3" id="KW-0255">Endonuclease</keyword>
<comment type="similarity">
    <text evidence="5">Belongs to the YicC/YloC family.</text>
</comment>
<dbReference type="InterPro" id="IPR005229">
    <property type="entry name" value="YicC/YloC-like"/>
</dbReference>
<keyword evidence="4" id="KW-0378">Hydrolase</keyword>
<protein>
    <submittedName>
        <fullName evidence="8">YicC family protein</fullName>
    </submittedName>
</protein>
<evidence type="ECO:0000259" key="7">
    <source>
        <dbReference type="Pfam" id="PF08340"/>
    </source>
</evidence>
<gene>
    <name evidence="8" type="ORF">GXN76_09495</name>
</gene>
<dbReference type="PANTHER" id="PTHR30636:SF3">
    <property type="entry name" value="UPF0701 PROTEIN YICC"/>
    <property type="match status" value="1"/>
</dbReference>
<dbReference type="GO" id="GO:0016787">
    <property type="term" value="F:hydrolase activity"/>
    <property type="evidence" value="ECO:0007669"/>
    <property type="project" value="UniProtKB-KW"/>
</dbReference>
<sequence length="297" mass="34119">MNQKKKIRSMTGYGQGECTVDGVRFVVELRSVNHRYLEIMVRMPTGWIALEEQVKKTIRSAIKRGRIDVFITKEGEGITRRRLGIDWDVAGAVIQAAEELKTTYQVEGTVTIPDLLAVPDVLKTEEVRWDLDQIRPALIEAVEGACSSLVCMRQREGEALFVDLLRHLEKLKELVAEIGKRAPVVVTEYRDRLHKRLLEFLDEASLEEDRLLAEAAIFADRSDIQEELIRLSSHMDQFHSVLYREEPVGRRLDFLLQEMNREINTIGSKGNDAQITSKVVDFKSELEKMREQVQNIE</sequence>
<accession>A0A7D4B2R7</accession>
<evidence type="ECO:0000256" key="4">
    <source>
        <dbReference type="ARBA" id="ARBA00022801"/>
    </source>
</evidence>
<proteinExistence type="inferred from homology"/>
<keyword evidence="9" id="KW-1185">Reference proteome</keyword>
<feature type="domain" description="Endoribonuclease YicC-like N-terminal" evidence="6">
    <location>
        <begin position="7"/>
        <end position="160"/>
    </location>
</feature>
<evidence type="ECO:0000313" key="8">
    <source>
        <dbReference type="EMBL" id="QKG84686.1"/>
    </source>
</evidence>
<dbReference type="Pfam" id="PF03755">
    <property type="entry name" value="YicC-like_N"/>
    <property type="match status" value="1"/>
</dbReference>
<keyword evidence="2" id="KW-0540">Nuclease</keyword>
<dbReference type="InterPro" id="IPR013527">
    <property type="entry name" value="YicC-like_N"/>
</dbReference>
<dbReference type="InterPro" id="IPR013551">
    <property type="entry name" value="YicC-like_C"/>
</dbReference>
<dbReference type="GO" id="GO:0004521">
    <property type="term" value="F:RNA endonuclease activity"/>
    <property type="evidence" value="ECO:0007669"/>
    <property type="project" value="InterPro"/>
</dbReference>
<dbReference type="NCBIfam" id="TIGR00255">
    <property type="entry name" value="YicC/YloC family endoribonuclease"/>
    <property type="match status" value="1"/>
</dbReference>
<name>A0A7D4B2R7_9BACL</name>
<feature type="domain" description="Endoribonuclease YicC-like C-terminal" evidence="7">
    <location>
        <begin position="179"/>
        <end position="297"/>
    </location>
</feature>
<organism evidence="8 9">
    <name type="scientific">Kroppenstedtia pulmonis</name>
    <dbReference type="NCBI Taxonomy" id="1380685"/>
    <lineage>
        <taxon>Bacteria</taxon>
        <taxon>Bacillati</taxon>
        <taxon>Bacillota</taxon>
        <taxon>Bacilli</taxon>
        <taxon>Bacillales</taxon>
        <taxon>Thermoactinomycetaceae</taxon>
        <taxon>Kroppenstedtia</taxon>
    </lineage>
</organism>
<dbReference type="KEGG" id="kpul:GXN76_09495"/>
<dbReference type="Proteomes" id="UP000503088">
    <property type="component" value="Chromosome"/>
</dbReference>